<keyword evidence="8 9" id="KW-0472">Membrane</keyword>
<dbReference type="eggNOG" id="COG0597">
    <property type="taxonomic scope" value="Bacteria"/>
</dbReference>
<comment type="similarity">
    <text evidence="1 9 11">Belongs to the peptidase A8 family.</text>
</comment>
<organism evidence="12">
    <name type="scientific">Chelativorans sp. (strain BNC1)</name>
    <dbReference type="NCBI Taxonomy" id="266779"/>
    <lineage>
        <taxon>Bacteria</taxon>
        <taxon>Pseudomonadati</taxon>
        <taxon>Pseudomonadota</taxon>
        <taxon>Alphaproteobacteria</taxon>
        <taxon>Hyphomicrobiales</taxon>
        <taxon>Phyllobacteriaceae</taxon>
        <taxon>Chelativorans</taxon>
    </lineage>
</organism>
<dbReference type="PANTHER" id="PTHR33695:SF1">
    <property type="entry name" value="LIPOPROTEIN SIGNAL PEPTIDASE"/>
    <property type="match status" value="1"/>
</dbReference>
<evidence type="ECO:0000256" key="6">
    <source>
        <dbReference type="ARBA" id="ARBA00022801"/>
    </source>
</evidence>
<dbReference type="UniPathway" id="UPA00665"/>
<evidence type="ECO:0000256" key="10">
    <source>
        <dbReference type="RuleBase" id="RU000594"/>
    </source>
</evidence>
<dbReference type="HOGENOM" id="CLU_083252_4_3_5"/>
<dbReference type="Pfam" id="PF01252">
    <property type="entry name" value="Peptidase_A8"/>
    <property type="match status" value="1"/>
</dbReference>
<dbReference type="PRINTS" id="PR00781">
    <property type="entry name" value="LIPOSIGPTASE"/>
</dbReference>
<feature type="transmembrane region" description="Helical" evidence="9">
    <location>
        <begin position="64"/>
        <end position="82"/>
    </location>
</feature>
<evidence type="ECO:0000256" key="2">
    <source>
        <dbReference type="ARBA" id="ARBA00022475"/>
    </source>
</evidence>
<keyword evidence="7 9" id="KW-1133">Transmembrane helix</keyword>
<keyword evidence="3 9" id="KW-0645">Protease</keyword>
<dbReference type="EC" id="3.4.23.36" evidence="9"/>
<dbReference type="GO" id="GO:0006508">
    <property type="term" value="P:proteolysis"/>
    <property type="evidence" value="ECO:0007669"/>
    <property type="project" value="UniProtKB-KW"/>
</dbReference>
<name>Q11C29_CHESB</name>
<evidence type="ECO:0000256" key="9">
    <source>
        <dbReference type="HAMAP-Rule" id="MF_00161"/>
    </source>
</evidence>
<evidence type="ECO:0000256" key="4">
    <source>
        <dbReference type="ARBA" id="ARBA00022692"/>
    </source>
</evidence>
<feature type="transmembrane region" description="Helical" evidence="9">
    <location>
        <begin position="127"/>
        <end position="147"/>
    </location>
</feature>
<keyword evidence="6 9" id="KW-0378">Hydrolase</keyword>
<proteinExistence type="inferred from homology"/>
<evidence type="ECO:0000256" key="7">
    <source>
        <dbReference type="ARBA" id="ARBA00022989"/>
    </source>
</evidence>
<evidence type="ECO:0000256" key="3">
    <source>
        <dbReference type="ARBA" id="ARBA00022670"/>
    </source>
</evidence>
<dbReference type="OrthoDB" id="9810259at2"/>
<dbReference type="GO" id="GO:0005886">
    <property type="term" value="C:plasma membrane"/>
    <property type="evidence" value="ECO:0007669"/>
    <property type="project" value="UniProtKB-SubCell"/>
</dbReference>
<dbReference type="PANTHER" id="PTHR33695">
    <property type="entry name" value="LIPOPROTEIN SIGNAL PEPTIDASE"/>
    <property type="match status" value="1"/>
</dbReference>
<dbReference type="AlphaFoldDB" id="Q11C29"/>
<keyword evidence="5 9" id="KW-0064">Aspartyl protease</keyword>
<dbReference type="InterPro" id="IPR001872">
    <property type="entry name" value="Peptidase_A8"/>
</dbReference>
<accession>Q11C29</accession>
<keyword evidence="2 9" id="KW-1003">Cell membrane</keyword>
<protein>
    <recommendedName>
        <fullName evidence="9">Lipoprotein signal peptidase</fullName>
        <ecNumber evidence="9">3.4.23.36</ecNumber>
    </recommendedName>
    <alternativeName>
        <fullName evidence="9">Prolipoprotein signal peptidase</fullName>
    </alternativeName>
    <alternativeName>
        <fullName evidence="9">Signal peptidase II</fullName>
        <shortName evidence="9">SPase II</shortName>
    </alternativeName>
</protein>
<dbReference type="NCBIfam" id="TIGR00077">
    <property type="entry name" value="lspA"/>
    <property type="match status" value="1"/>
</dbReference>
<evidence type="ECO:0000256" key="1">
    <source>
        <dbReference type="ARBA" id="ARBA00006139"/>
    </source>
</evidence>
<comment type="function">
    <text evidence="9 10">This protein specifically catalyzes the removal of signal peptides from prolipoproteins.</text>
</comment>
<evidence type="ECO:0000256" key="5">
    <source>
        <dbReference type="ARBA" id="ARBA00022750"/>
    </source>
</evidence>
<comment type="pathway">
    <text evidence="9">Protein modification; lipoprotein biosynthesis (signal peptide cleavage).</text>
</comment>
<sequence>MKSRSIAPYAAVISAAILLDQIIKFLVEERLPLHHQVDILPFLALLHSQNTGIAFSFLSGVGGFWLSLLVLGVIIFIAVLAFRTDSNHLFARLGFALILGGAVGNLIDRATRGYVVDYIYFHTPVWSFAIFNLADAFITVGALLVVLEEVLNLRRQRQGS</sequence>
<dbReference type="PROSITE" id="PS00855">
    <property type="entry name" value="SPASE_II"/>
    <property type="match status" value="1"/>
</dbReference>
<keyword evidence="4 9" id="KW-0812">Transmembrane</keyword>
<dbReference type="EMBL" id="CP000390">
    <property type="protein sequence ID" value="ABG65046.1"/>
    <property type="molecule type" value="Genomic_DNA"/>
</dbReference>
<feature type="transmembrane region" description="Helical" evidence="9">
    <location>
        <begin position="6"/>
        <end position="27"/>
    </location>
</feature>
<comment type="subcellular location">
    <subcellularLocation>
        <location evidence="9">Cell membrane</location>
        <topology evidence="9">Multi-pass membrane protein</topology>
    </subcellularLocation>
</comment>
<feature type="transmembrane region" description="Helical" evidence="9">
    <location>
        <begin position="89"/>
        <end position="107"/>
    </location>
</feature>
<reference evidence="12" key="1">
    <citation type="submission" date="2006-06" db="EMBL/GenBank/DDBJ databases">
        <title>Complete sequence of chromosome of Chelativorans sp. BNC1.</title>
        <authorList>
            <consortium name="US DOE Joint Genome Institute"/>
            <person name="Copeland A."/>
            <person name="Lucas S."/>
            <person name="Lapidus A."/>
            <person name="Barry K."/>
            <person name="Detter J.C."/>
            <person name="Glavina del Rio T."/>
            <person name="Hammon N."/>
            <person name="Israni S."/>
            <person name="Dalin E."/>
            <person name="Tice H."/>
            <person name="Pitluck S."/>
            <person name="Chertkov O."/>
            <person name="Brettin T."/>
            <person name="Bruce D."/>
            <person name="Han C."/>
            <person name="Tapia R."/>
            <person name="Gilna P."/>
            <person name="Schmutz J."/>
            <person name="Larimer F."/>
            <person name="Land M."/>
            <person name="Hauser L."/>
            <person name="Kyrpides N."/>
            <person name="Mikhailova N."/>
            <person name="Richardson P."/>
        </authorList>
    </citation>
    <scope>NUCLEOTIDE SEQUENCE</scope>
    <source>
        <strain evidence="12">BNC1</strain>
    </source>
</reference>
<dbReference type="KEGG" id="mes:Meso_3678"/>
<feature type="active site" evidence="9">
    <location>
        <position position="135"/>
    </location>
</feature>
<feature type="active site" evidence="9">
    <location>
        <position position="117"/>
    </location>
</feature>
<evidence type="ECO:0000313" key="12">
    <source>
        <dbReference type="EMBL" id="ABG65046.1"/>
    </source>
</evidence>
<dbReference type="HAMAP" id="MF_00161">
    <property type="entry name" value="LspA"/>
    <property type="match status" value="1"/>
</dbReference>
<dbReference type="STRING" id="266779.Meso_3678"/>
<comment type="catalytic activity">
    <reaction evidence="9 10">
        <text>Release of signal peptides from bacterial membrane prolipoproteins. Hydrolyzes -Xaa-Yaa-Zaa-|-(S,diacylglyceryl)Cys-, in which Xaa is hydrophobic (preferably Leu), and Yaa (Ala or Ser) and Zaa (Gly or Ala) have small, neutral side chains.</text>
        <dbReference type="EC" id="3.4.23.36"/>
    </reaction>
</comment>
<dbReference type="GO" id="GO:0004190">
    <property type="term" value="F:aspartic-type endopeptidase activity"/>
    <property type="evidence" value="ECO:0007669"/>
    <property type="project" value="UniProtKB-UniRule"/>
</dbReference>
<evidence type="ECO:0000256" key="8">
    <source>
        <dbReference type="ARBA" id="ARBA00023136"/>
    </source>
</evidence>
<evidence type="ECO:0000256" key="11">
    <source>
        <dbReference type="RuleBase" id="RU004181"/>
    </source>
</evidence>
<gene>
    <name evidence="9" type="primary">lspA</name>
    <name evidence="12" type="ordered locus">Meso_3678</name>
</gene>